<dbReference type="EMBL" id="BLJN01000006">
    <property type="protein sequence ID" value="GFE83681.1"/>
    <property type="molecule type" value="Genomic_DNA"/>
</dbReference>
<feature type="transmembrane region" description="Helical" evidence="7">
    <location>
        <begin position="51"/>
        <end position="71"/>
    </location>
</feature>
<protein>
    <submittedName>
        <fullName evidence="9">Transporter</fullName>
    </submittedName>
</protein>
<evidence type="ECO:0000256" key="1">
    <source>
        <dbReference type="ARBA" id="ARBA00004429"/>
    </source>
</evidence>
<evidence type="ECO:0000313" key="9">
    <source>
        <dbReference type="EMBL" id="GFE83681.1"/>
    </source>
</evidence>
<dbReference type="InterPro" id="IPR025997">
    <property type="entry name" value="SBP_2_dom"/>
</dbReference>
<dbReference type="Proteomes" id="UP000445000">
    <property type="component" value="Unassembled WGS sequence"/>
</dbReference>
<dbReference type="InterPro" id="IPR028082">
    <property type="entry name" value="Peripla_BP_I"/>
</dbReference>
<feature type="transmembrane region" description="Helical" evidence="7">
    <location>
        <begin position="222"/>
        <end position="244"/>
    </location>
</feature>
<keyword evidence="5 7" id="KW-1133">Transmembrane helix</keyword>
<reference evidence="10" key="1">
    <citation type="submission" date="2020-01" db="EMBL/GenBank/DDBJ databases">
        <title>'Steroidobacter agaridevorans' sp. nov., agar-degrading bacteria isolated from rhizosphere soils.</title>
        <authorList>
            <person name="Ikenaga M."/>
            <person name="Kataoka M."/>
            <person name="Murouchi A."/>
            <person name="Katsuragi S."/>
            <person name="Sakai M."/>
        </authorList>
    </citation>
    <scope>NUCLEOTIDE SEQUENCE [LARGE SCALE GENOMIC DNA]</scope>
    <source>
        <strain evidence="10">YU21-B</strain>
    </source>
</reference>
<evidence type="ECO:0000256" key="4">
    <source>
        <dbReference type="ARBA" id="ARBA00022692"/>
    </source>
</evidence>
<feature type="transmembrane region" description="Helical" evidence="7">
    <location>
        <begin position="99"/>
        <end position="118"/>
    </location>
</feature>
<dbReference type="GO" id="GO:0022857">
    <property type="term" value="F:transmembrane transporter activity"/>
    <property type="evidence" value="ECO:0007669"/>
    <property type="project" value="InterPro"/>
</dbReference>
<dbReference type="SUPFAM" id="SSF53822">
    <property type="entry name" value="Periplasmic binding protein-like I"/>
    <property type="match status" value="1"/>
</dbReference>
<dbReference type="GO" id="GO:0005886">
    <property type="term" value="C:plasma membrane"/>
    <property type="evidence" value="ECO:0007669"/>
    <property type="project" value="UniProtKB-SubCell"/>
</dbReference>
<comment type="caution">
    <text evidence="9">The sequence shown here is derived from an EMBL/GenBank/DDBJ whole genome shotgun (WGS) entry which is preliminary data.</text>
</comment>
<feature type="transmembrane region" description="Helical" evidence="7">
    <location>
        <begin position="168"/>
        <end position="187"/>
    </location>
</feature>
<dbReference type="Gene3D" id="3.40.50.2300">
    <property type="match status" value="2"/>
</dbReference>
<evidence type="ECO:0000256" key="5">
    <source>
        <dbReference type="ARBA" id="ARBA00022989"/>
    </source>
</evidence>
<evidence type="ECO:0000256" key="3">
    <source>
        <dbReference type="ARBA" id="ARBA00022475"/>
    </source>
</evidence>
<feature type="transmembrane region" description="Helical" evidence="7">
    <location>
        <begin position="301"/>
        <end position="320"/>
    </location>
</feature>
<keyword evidence="6 7" id="KW-0472">Membrane</keyword>
<sequence>MAGSPAGKSTSERLLRLFALGEAGVIAALILIALLFWLLEPAFLSDRNVRAMLNMVSFIGIIAIGQIILLINGEFDLSVGSVAGLAAVVSGKLMTAMGWSVPAALLGGLLCGCTVGLMNGLSVVGLRVPAFIQTLGMLFIGQGLIQLVTGGYPVYPLPASVGQLGQSAVIAGLGWSFVFFLLAAIAADILLRHSVVGRNMYAVGGNALVADLVGIPTRRYRIAAFVAVGALSSIAGMFVMADLASATTGIGSGWELAVIAGVVVGGVSLFGGAGTVIGGLIGVLLLQVVQSGLVTVGVSANWQQIAVGLIMILAVGLDTARRRLAVSGLHTESPEARSQTPSSSGLSKMFGVTYRKRSAVFLLLVVTVLGAVGVRAHLSSRSTASSVDATQVENKRLLWVQPLRDHPVCKLMQAGFLNRCKELGYTCEVVGNPSATTLDVAATIPLAEAALARDTFGAVGVFTLDTAIYPFVEKLAKEGLPVVTWHELPPPGTIKGLKAATGQDLAQVGDEAALALGARLGGKGVIALTQGSFNVEENAKAESFRRSMAKHFPNITVLPPQLEGYEATAAKTKAISLLQGNGNITGVFSTTGNGAQTWAGAARTAGRSLVIIGMDYVRANLDLVKAGEVFGIVAQPLYEEGAKTADLAVALAQGKNVPYHNPLPARVITAAEVGQYYALLDKAGQ</sequence>
<dbReference type="InterPro" id="IPR001851">
    <property type="entry name" value="ABC_transp_permease"/>
</dbReference>
<comment type="subcellular location">
    <subcellularLocation>
        <location evidence="1">Cell inner membrane</location>
        <topology evidence="1">Multi-pass membrane protein</topology>
    </subcellularLocation>
</comment>
<accession>A0A829YLD1</accession>
<name>A0A829YLD1_9GAMM</name>
<organism evidence="9 10">
    <name type="scientific">Steroidobacter agaridevorans</name>
    <dbReference type="NCBI Taxonomy" id="2695856"/>
    <lineage>
        <taxon>Bacteria</taxon>
        <taxon>Pseudomonadati</taxon>
        <taxon>Pseudomonadota</taxon>
        <taxon>Gammaproteobacteria</taxon>
        <taxon>Steroidobacterales</taxon>
        <taxon>Steroidobacteraceae</taxon>
        <taxon>Steroidobacter</taxon>
    </lineage>
</organism>
<evidence type="ECO:0000256" key="7">
    <source>
        <dbReference type="SAM" id="Phobius"/>
    </source>
</evidence>
<feature type="transmembrane region" description="Helical" evidence="7">
    <location>
        <begin position="130"/>
        <end position="148"/>
    </location>
</feature>
<dbReference type="PANTHER" id="PTHR32196">
    <property type="entry name" value="ABC TRANSPORTER PERMEASE PROTEIN YPHD-RELATED-RELATED"/>
    <property type="match status" value="1"/>
</dbReference>
<evidence type="ECO:0000259" key="8">
    <source>
        <dbReference type="Pfam" id="PF13407"/>
    </source>
</evidence>
<dbReference type="CDD" id="cd06579">
    <property type="entry name" value="TM_PBP1_transp_AraH_like"/>
    <property type="match status" value="1"/>
</dbReference>
<evidence type="ECO:0000256" key="6">
    <source>
        <dbReference type="ARBA" id="ARBA00023136"/>
    </source>
</evidence>
<feature type="transmembrane region" description="Helical" evidence="7">
    <location>
        <begin position="17"/>
        <end position="39"/>
    </location>
</feature>
<comment type="similarity">
    <text evidence="2">Belongs to the binding-protein-dependent transport system permease family. AraH/RbsC subfamily.</text>
</comment>
<dbReference type="Pfam" id="PF13407">
    <property type="entry name" value="Peripla_BP_4"/>
    <property type="match status" value="1"/>
</dbReference>
<proteinExistence type="inferred from homology"/>
<feature type="transmembrane region" description="Helical" evidence="7">
    <location>
        <begin position="256"/>
        <end position="289"/>
    </location>
</feature>
<dbReference type="AlphaFoldDB" id="A0A829YLD1"/>
<evidence type="ECO:0000256" key="2">
    <source>
        <dbReference type="ARBA" id="ARBA00007942"/>
    </source>
</evidence>
<feature type="domain" description="Periplasmic binding protein" evidence="8">
    <location>
        <begin position="402"/>
        <end position="655"/>
    </location>
</feature>
<keyword evidence="4 7" id="KW-0812">Transmembrane</keyword>
<evidence type="ECO:0000313" key="10">
    <source>
        <dbReference type="Proteomes" id="UP000445000"/>
    </source>
</evidence>
<dbReference type="RefSeq" id="WP_202626955.1">
    <property type="nucleotide sequence ID" value="NZ_BLJN01000006.1"/>
</dbReference>
<keyword evidence="3" id="KW-1003">Cell membrane</keyword>
<keyword evidence="10" id="KW-1185">Reference proteome</keyword>
<dbReference type="Pfam" id="PF02653">
    <property type="entry name" value="BPD_transp_2"/>
    <property type="match status" value="1"/>
</dbReference>
<gene>
    <name evidence="9" type="ORF">GCM10011487_56810</name>
</gene>